<dbReference type="CDD" id="cd05327">
    <property type="entry name" value="retinol-DH_like_SDR_c_like"/>
    <property type="match status" value="1"/>
</dbReference>
<dbReference type="SUPFAM" id="SSF51735">
    <property type="entry name" value="NAD(P)-binding Rossmann-fold domains"/>
    <property type="match status" value="1"/>
</dbReference>
<dbReference type="InterPro" id="IPR036291">
    <property type="entry name" value="NAD(P)-bd_dom_sf"/>
</dbReference>
<sequence>MTKVRKDNPQEDRRTNWGLVKTYRHQQPISRIIMEAMDICLATTKEISYLIINHPIYSAIGAFICFMSLLKFYCRLTLGVYDGDQDLTGKTVLITGASAGIGKAAALDFARRNARVLLACRNPGKVEKVAREIRAATGNDNVLVKQLDLCSFASVRECARNVLETEEQLHILVNNAGVAGLKRKLTEDGYEMMMQSNHFGHFLFTLLLLDLLKKSAPSRIINVSSEAYQLANLDLDDLTNEKNSTEIKVYANSKLCNILFTKELAHRLSGTGVTVNALHPGCVKTDIMNNSEGLFAIMTLFLFATVGKTIEEGAQTTIRLAVDPDLEKTTGKYFMDCKEKPVSGRANDMKLAKSLFEISEKIVGVSFPQT</sequence>
<dbReference type="PANTHER" id="PTHR43157">
    <property type="entry name" value="PHOSPHATIDYLINOSITOL-GLYCAN BIOSYNTHESIS CLASS F PROTEIN-RELATED"/>
    <property type="match status" value="1"/>
</dbReference>
<reference evidence="3 4" key="1">
    <citation type="submission" date="2024-04" db="EMBL/GenBank/DDBJ databases">
        <authorList>
            <person name="Rising A."/>
            <person name="Reimegard J."/>
            <person name="Sonavane S."/>
            <person name="Akerstrom W."/>
            <person name="Nylinder S."/>
            <person name="Hedman E."/>
            <person name="Kallberg Y."/>
        </authorList>
    </citation>
    <scope>NUCLEOTIDE SEQUENCE [LARGE SCALE GENOMIC DNA]</scope>
</reference>
<organism evidence="3 4">
    <name type="scientific">Larinioides sclopetarius</name>
    <dbReference type="NCBI Taxonomy" id="280406"/>
    <lineage>
        <taxon>Eukaryota</taxon>
        <taxon>Metazoa</taxon>
        <taxon>Ecdysozoa</taxon>
        <taxon>Arthropoda</taxon>
        <taxon>Chelicerata</taxon>
        <taxon>Arachnida</taxon>
        <taxon>Araneae</taxon>
        <taxon>Araneomorphae</taxon>
        <taxon>Entelegynae</taxon>
        <taxon>Araneoidea</taxon>
        <taxon>Araneidae</taxon>
        <taxon>Larinioides</taxon>
    </lineage>
</organism>
<dbReference type="PRINTS" id="PR00081">
    <property type="entry name" value="GDHRDH"/>
</dbReference>
<keyword evidence="4" id="KW-1185">Reference proteome</keyword>
<dbReference type="Gene3D" id="3.40.50.720">
    <property type="entry name" value="NAD(P)-binding Rossmann-like Domain"/>
    <property type="match status" value="1"/>
</dbReference>
<protein>
    <submittedName>
        <fullName evidence="3">Uncharacterized protein</fullName>
    </submittedName>
</protein>
<comment type="caution">
    <text evidence="3">The sequence shown here is derived from an EMBL/GenBank/DDBJ whole genome shotgun (WGS) entry which is preliminary data.</text>
</comment>
<evidence type="ECO:0000256" key="1">
    <source>
        <dbReference type="ARBA" id="ARBA00023002"/>
    </source>
</evidence>
<dbReference type="InterPro" id="IPR002347">
    <property type="entry name" value="SDR_fam"/>
</dbReference>
<dbReference type="PRINTS" id="PR00080">
    <property type="entry name" value="SDRFAMILY"/>
</dbReference>
<dbReference type="EMBL" id="CAXIEN010000261">
    <property type="protein sequence ID" value="CAL1290234.1"/>
    <property type="molecule type" value="Genomic_DNA"/>
</dbReference>
<accession>A0AAV2B3W2</accession>
<dbReference type="GO" id="GO:0016491">
    <property type="term" value="F:oxidoreductase activity"/>
    <property type="evidence" value="ECO:0007669"/>
    <property type="project" value="UniProtKB-KW"/>
</dbReference>
<dbReference type="AlphaFoldDB" id="A0AAV2B3W2"/>
<name>A0AAV2B3W2_9ARAC</name>
<comment type="similarity">
    <text evidence="2">Belongs to the short-chain dehydrogenases/reductases (SDR) family.</text>
</comment>
<dbReference type="PANTHER" id="PTHR43157:SF31">
    <property type="entry name" value="PHOSPHATIDYLINOSITOL-GLYCAN BIOSYNTHESIS CLASS F PROTEIN"/>
    <property type="match status" value="1"/>
</dbReference>
<evidence type="ECO:0000256" key="2">
    <source>
        <dbReference type="RuleBase" id="RU000363"/>
    </source>
</evidence>
<dbReference type="Proteomes" id="UP001497382">
    <property type="component" value="Unassembled WGS sequence"/>
</dbReference>
<keyword evidence="1" id="KW-0560">Oxidoreductase</keyword>
<evidence type="ECO:0000313" key="3">
    <source>
        <dbReference type="EMBL" id="CAL1290234.1"/>
    </source>
</evidence>
<dbReference type="Pfam" id="PF00106">
    <property type="entry name" value="adh_short"/>
    <property type="match status" value="1"/>
</dbReference>
<evidence type="ECO:0000313" key="4">
    <source>
        <dbReference type="Proteomes" id="UP001497382"/>
    </source>
</evidence>
<proteinExistence type="inferred from homology"/>
<gene>
    <name evidence="3" type="ORF">LARSCL_LOCUS16356</name>
</gene>